<evidence type="ECO:0000256" key="7">
    <source>
        <dbReference type="ARBA" id="ARBA00022692"/>
    </source>
</evidence>
<dbReference type="GO" id="GO:0071555">
    <property type="term" value="P:cell wall organization"/>
    <property type="evidence" value="ECO:0007669"/>
    <property type="project" value="UniProtKB-KW"/>
</dbReference>
<evidence type="ECO:0000256" key="4">
    <source>
        <dbReference type="ARBA" id="ARBA00022519"/>
    </source>
</evidence>
<evidence type="ECO:0000256" key="8">
    <source>
        <dbReference type="ARBA" id="ARBA00022801"/>
    </source>
</evidence>
<dbReference type="InterPro" id="IPR050515">
    <property type="entry name" value="Beta-lactam/transpept"/>
</dbReference>
<dbReference type="UniPathway" id="UPA00219"/>
<keyword evidence="4 14" id="KW-0997">Cell inner membrane</keyword>
<comment type="caution">
    <text evidence="17">The sequence shown here is derived from an EMBL/GenBank/DDBJ whole genome shotgun (WGS) entry which is preliminary data.</text>
</comment>
<dbReference type="GO" id="GO:0008360">
    <property type="term" value="P:regulation of cell shape"/>
    <property type="evidence" value="ECO:0007669"/>
    <property type="project" value="UniProtKB-KW"/>
</dbReference>
<dbReference type="InterPro" id="IPR036138">
    <property type="entry name" value="PBP_dimer_sf"/>
</dbReference>
<dbReference type="RefSeq" id="WP_068904807.1">
    <property type="nucleotide sequence ID" value="NZ_JBHUIF010000009.1"/>
</dbReference>
<dbReference type="InterPro" id="IPR017790">
    <property type="entry name" value="Penicillin-binding_protein_2"/>
</dbReference>
<evidence type="ECO:0000256" key="2">
    <source>
        <dbReference type="ARBA" id="ARBA00004236"/>
    </source>
</evidence>
<dbReference type="GO" id="GO:0009252">
    <property type="term" value="P:peptidoglycan biosynthetic process"/>
    <property type="evidence" value="ECO:0007669"/>
    <property type="project" value="UniProtKB-UniRule"/>
</dbReference>
<keyword evidence="9 14" id="KW-0133">Cell shape</keyword>
<evidence type="ECO:0000256" key="3">
    <source>
        <dbReference type="ARBA" id="ARBA00022475"/>
    </source>
</evidence>
<comment type="similarity">
    <text evidence="14">Belongs to the transpeptidase family. MrdA subfamily.</text>
</comment>
<keyword evidence="5 14" id="KW-0121">Carboxypeptidase</keyword>
<dbReference type="GO" id="GO:0005886">
    <property type="term" value="C:plasma membrane"/>
    <property type="evidence" value="ECO:0007669"/>
    <property type="project" value="UniProtKB-SubCell"/>
</dbReference>
<dbReference type="Pfam" id="PF00905">
    <property type="entry name" value="Transpeptidase"/>
    <property type="match status" value="1"/>
</dbReference>
<comment type="caution">
    <text evidence="14">Lacks conserved residue(s) required for the propagation of feature annotation.</text>
</comment>
<reference evidence="17 18" key="1">
    <citation type="submission" date="2016-05" db="EMBL/GenBank/DDBJ databases">
        <title>Genomic Taxonomy of the Vibrionaceae.</title>
        <authorList>
            <person name="Gomez-Gil B."/>
            <person name="Enciso-Ibarra J."/>
        </authorList>
    </citation>
    <scope>NUCLEOTIDE SEQUENCE [LARGE SCALE GENOMIC DNA]</scope>
    <source>
        <strain evidence="17 18">CAIM 1920</strain>
    </source>
</reference>
<evidence type="ECO:0000256" key="11">
    <source>
        <dbReference type="ARBA" id="ARBA00022989"/>
    </source>
</evidence>
<comment type="catalytic activity">
    <reaction evidence="14">
        <text>Preferential cleavage: (Ac)2-L-Lys-D-Ala-|-D-Ala. Also transpeptidation of peptidyl-alanyl moieties that are N-acyl substituents of D-alanine.</text>
        <dbReference type="EC" id="3.4.16.4"/>
    </reaction>
</comment>
<keyword evidence="11 14" id="KW-1133">Transmembrane helix</keyword>
<keyword evidence="7 14" id="KW-0812">Transmembrane</keyword>
<evidence type="ECO:0000256" key="5">
    <source>
        <dbReference type="ARBA" id="ARBA00022645"/>
    </source>
</evidence>
<gene>
    <name evidence="14" type="primary">mrdA</name>
    <name evidence="17" type="ORF">A8L45_18300</name>
</gene>
<dbReference type="GO" id="GO:0008658">
    <property type="term" value="F:penicillin binding"/>
    <property type="evidence" value="ECO:0007669"/>
    <property type="project" value="UniProtKB-UniRule"/>
</dbReference>
<proteinExistence type="inferred from homology"/>
<dbReference type="InterPro" id="IPR005311">
    <property type="entry name" value="PBP_dimer"/>
</dbReference>
<dbReference type="OrthoDB" id="9766847at2"/>
<dbReference type="Pfam" id="PF03717">
    <property type="entry name" value="PBP_dimer"/>
    <property type="match status" value="1"/>
</dbReference>
<protein>
    <recommendedName>
        <fullName evidence="14">Peptidoglycan D,D-transpeptidase MrdA</fullName>
        <ecNumber evidence="14">3.4.16.4</ecNumber>
    </recommendedName>
    <alternativeName>
        <fullName evidence="14">Penicillin-binding protein 2</fullName>
        <shortName evidence="14">PBP-2</shortName>
    </alternativeName>
</protein>
<evidence type="ECO:0000256" key="14">
    <source>
        <dbReference type="HAMAP-Rule" id="MF_02081"/>
    </source>
</evidence>
<dbReference type="InterPro" id="IPR012338">
    <property type="entry name" value="Beta-lactam/transpept-like"/>
</dbReference>
<keyword evidence="13 14" id="KW-0961">Cell wall biogenesis/degradation</keyword>
<dbReference type="GO" id="GO:0009002">
    <property type="term" value="F:serine-type D-Ala-D-Ala carboxypeptidase activity"/>
    <property type="evidence" value="ECO:0007669"/>
    <property type="project" value="UniProtKB-UniRule"/>
</dbReference>
<accession>A0A1C3ECZ5</accession>
<evidence type="ECO:0000313" key="17">
    <source>
        <dbReference type="EMBL" id="ODA31126.1"/>
    </source>
</evidence>
<dbReference type="GO" id="GO:0071972">
    <property type="term" value="F:peptidoglycan L,D-transpeptidase activity"/>
    <property type="evidence" value="ECO:0007669"/>
    <property type="project" value="TreeGrafter"/>
</dbReference>
<evidence type="ECO:0000313" key="18">
    <source>
        <dbReference type="Proteomes" id="UP000094936"/>
    </source>
</evidence>
<dbReference type="Proteomes" id="UP000094936">
    <property type="component" value="Unassembled WGS sequence"/>
</dbReference>
<comment type="subcellular location">
    <subcellularLocation>
        <location evidence="14">Cell inner membrane</location>
        <topology evidence="14">Single-pass membrane protein</topology>
    </subcellularLocation>
    <subcellularLocation>
        <location evidence="2">Cell membrane</location>
    </subcellularLocation>
    <subcellularLocation>
        <location evidence="1">Membrane</location>
        <topology evidence="1">Single-pass membrane protein</topology>
    </subcellularLocation>
</comment>
<dbReference type="PANTHER" id="PTHR30627">
    <property type="entry name" value="PEPTIDOGLYCAN D,D-TRANSPEPTIDASE"/>
    <property type="match status" value="1"/>
</dbReference>
<keyword evidence="12 14" id="KW-0472">Membrane</keyword>
<dbReference type="Gene3D" id="3.90.1310.10">
    <property type="entry name" value="Penicillin-binding protein 2a (Domain 2)"/>
    <property type="match status" value="1"/>
</dbReference>
<evidence type="ECO:0000256" key="9">
    <source>
        <dbReference type="ARBA" id="ARBA00022960"/>
    </source>
</evidence>
<keyword evidence="10 14" id="KW-0573">Peptidoglycan synthesis</keyword>
<dbReference type="GO" id="GO:0006508">
    <property type="term" value="P:proteolysis"/>
    <property type="evidence" value="ECO:0007669"/>
    <property type="project" value="UniProtKB-KW"/>
</dbReference>
<keyword evidence="6 14" id="KW-0645">Protease</keyword>
<evidence type="ECO:0000256" key="10">
    <source>
        <dbReference type="ARBA" id="ARBA00022984"/>
    </source>
</evidence>
<dbReference type="EC" id="3.4.16.4" evidence="14"/>
<sequence length="630" mass="71851">MLPNRTKVRDYVEESRLFGRRAIVAFCFILAMVGVLLANLYHLQVSDHKDYQTRSNDNRIKILPIAPNRGRIFDRNGVLLAENRAVSSLELIAREVKDIDDTLARIQAYIPLTPDEIKRFRKKLRQTARFKPVIIKDQLNEEEIARFSAHQYQFRGVNINARLKRYYPFGEILTHTIGYVSRINDRDLRRLSKEGKEKNYQGTYDIGKIGVERYYEDMLHGTKGFQKVEVNSHGRVIRVIDYVPPVPGKDLVLNLDIELQTYVYKQLDGRRGSAVVIDPSDNGVLAMVSSPSYDPNAFVNGISGREYSELLNDPDRPLVNRITLGVYPPGSTIKPFMAIAALQEKVVTPFTHRNDHGMWRLPKTKNKTKVWRDWKRWGHGNVDLSYAIEESVDTFFYQIAYDLGIDRISSWMNKFGFGHETGIDIPEETSANMPTREWKFARHRTPWYQGDTIPVGIGQGYWTATPIQLAKATSVLINHGKVMAPHLLRAAVERDDTKEIEEKAEVKTNFPMSEVANQYWDLSIDAMRLVNHGKHGTGRRTFKTAKYISGGKSGTAQVFGLKENQKYKADELSSRLHDHALYIGFAPYKHPKYVTAVVLENGGSGSKVGGPFVRKIFDHLLDDSGQLAKH</sequence>
<dbReference type="SUPFAM" id="SSF56601">
    <property type="entry name" value="beta-lactamase/transpeptidase-like"/>
    <property type="match status" value="1"/>
</dbReference>
<feature type="transmembrane region" description="Helical" evidence="14">
    <location>
        <begin position="21"/>
        <end position="41"/>
    </location>
</feature>
<dbReference type="Gene3D" id="3.40.710.10">
    <property type="entry name" value="DD-peptidase/beta-lactamase superfamily"/>
    <property type="match status" value="1"/>
</dbReference>
<comment type="function">
    <text evidence="14">Catalyzes cross-linking of the peptidoglycan cell wall.</text>
</comment>
<dbReference type="EMBL" id="LYBM01000041">
    <property type="protein sequence ID" value="ODA31126.1"/>
    <property type="molecule type" value="Genomic_DNA"/>
</dbReference>
<dbReference type="STRING" id="1080227.A8L45_18300"/>
<dbReference type="AlphaFoldDB" id="A0A1C3ECZ5"/>
<feature type="active site" description="Acyl-ester intermediate" evidence="14">
    <location>
        <position position="331"/>
    </location>
</feature>
<evidence type="ECO:0000259" key="16">
    <source>
        <dbReference type="Pfam" id="PF03717"/>
    </source>
</evidence>
<dbReference type="InterPro" id="IPR001460">
    <property type="entry name" value="PCN-bd_Tpept"/>
</dbReference>
<dbReference type="PANTHER" id="PTHR30627:SF2">
    <property type="entry name" value="PEPTIDOGLYCAN D,D-TRANSPEPTIDASE MRDA"/>
    <property type="match status" value="1"/>
</dbReference>
<comment type="pathway">
    <text evidence="14">Cell wall biogenesis; peptidoglycan biosynthesis.</text>
</comment>
<organism evidence="17 18">
    <name type="scientific">Veronia pacifica</name>
    <dbReference type="NCBI Taxonomy" id="1080227"/>
    <lineage>
        <taxon>Bacteria</taxon>
        <taxon>Pseudomonadati</taxon>
        <taxon>Pseudomonadota</taxon>
        <taxon>Gammaproteobacteria</taxon>
        <taxon>Vibrionales</taxon>
        <taxon>Vibrionaceae</taxon>
        <taxon>Veronia</taxon>
    </lineage>
</organism>
<feature type="domain" description="Penicillin-binding protein transpeptidase" evidence="15">
    <location>
        <begin position="272"/>
        <end position="617"/>
    </location>
</feature>
<keyword evidence="8 14" id="KW-0378">Hydrolase</keyword>
<evidence type="ECO:0000256" key="13">
    <source>
        <dbReference type="ARBA" id="ARBA00023316"/>
    </source>
</evidence>
<dbReference type="NCBIfam" id="TIGR03423">
    <property type="entry name" value="pbp2_mrdA"/>
    <property type="match status" value="1"/>
</dbReference>
<keyword evidence="3 14" id="KW-1003">Cell membrane</keyword>
<dbReference type="HAMAP" id="MF_02081">
    <property type="entry name" value="MrdA_transpept"/>
    <property type="match status" value="1"/>
</dbReference>
<feature type="domain" description="Penicillin-binding protein dimerisation" evidence="16">
    <location>
        <begin position="65"/>
        <end position="240"/>
    </location>
</feature>
<evidence type="ECO:0000259" key="15">
    <source>
        <dbReference type="Pfam" id="PF00905"/>
    </source>
</evidence>
<dbReference type="SUPFAM" id="SSF56519">
    <property type="entry name" value="Penicillin binding protein dimerisation domain"/>
    <property type="match status" value="1"/>
</dbReference>
<name>A0A1C3ECZ5_9GAMM</name>
<keyword evidence="18" id="KW-1185">Reference proteome</keyword>
<dbReference type="Gene3D" id="3.30.1390.30">
    <property type="entry name" value="Penicillin-binding protein 2a, domain 3"/>
    <property type="match status" value="1"/>
</dbReference>
<evidence type="ECO:0000256" key="12">
    <source>
        <dbReference type="ARBA" id="ARBA00023136"/>
    </source>
</evidence>
<evidence type="ECO:0000256" key="1">
    <source>
        <dbReference type="ARBA" id="ARBA00004167"/>
    </source>
</evidence>
<evidence type="ECO:0000256" key="6">
    <source>
        <dbReference type="ARBA" id="ARBA00022670"/>
    </source>
</evidence>